<evidence type="ECO:0000259" key="4">
    <source>
        <dbReference type="Pfam" id="PF24961"/>
    </source>
</evidence>
<keyword evidence="2" id="KW-0812">Transmembrane</keyword>
<comment type="caution">
    <text evidence="6">The sequence shown here is derived from an EMBL/GenBank/DDBJ whole genome shotgun (WGS) entry which is preliminary data.</text>
</comment>
<feature type="region of interest" description="Disordered" evidence="1">
    <location>
        <begin position="136"/>
        <end position="158"/>
    </location>
</feature>
<feature type="transmembrane region" description="Helical" evidence="2">
    <location>
        <begin position="356"/>
        <end position="383"/>
    </location>
</feature>
<keyword evidence="7" id="KW-1185">Reference proteome</keyword>
<feature type="transmembrane region" description="Helical" evidence="2">
    <location>
        <begin position="254"/>
        <end position="276"/>
    </location>
</feature>
<keyword evidence="2" id="KW-0472">Membrane</keyword>
<keyword evidence="3" id="KW-0732">Signal</keyword>
<dbReference type="InterPro" id="IPR029045">
    <property type="entry name" value="ClpP/crotonase-like_dom_sf"/>
</dbReference>
<feature type="signal peptide" evidence="3">
    <location>
        <begin position="1"/>
        <end position="29"/>
    </location>
</feature>
<keyword evidence="2" id="KW-1133">Transmembrane helix</keyword>
<evidence type="ECO:0000259" key="5">
    <source>
        <dbReference type="Pfam" id="PF25145"/>
    </source>
</evidence>
<dbReference type="CDD" id="cd07020">
    <property type="entry name" value="Clp_protease_NfeD_1"/>
    <property type="match status" value="1"/>
</dbReference>
<evidence type="ECO:0000313" key="6">
    <source>
        <dbReference type="EMBL" id="MCX2980547.1"/>
    </source>
</evidence>
<dbReference type="Pfam" id="PF25145">
    <property type="entry name" value="NfeD1b_N"/>
    <property type="match status" value="1"/>
</dbReference>
<dbReference type="Proteomes" id="UP001143362">
    <property type="component" value="Unassembled WGS sequence"/>
</dbReference>
<sequence>MEGFIKLVKKMTLLLLLSVCIFAAGNAYADIWQIDIEGAIGPATADHMIRGLEQAEAADAELVLIRIDTPGGLDLSMRDMIKAILAARVPVVGYVSPGGARAASAGTYLLYATHIAAMAPGTNLGAATPVQIGGPSLPRMPSAEEGGQPGQATPAVGKSPMEHKIVNDAVAYIQSLSQLRGRNAEWAERAVREGASLSAEDALQMGVIDLMADSVAELLDELDGRVVEVAGSAVTLVTAELAIVRHSVDWRSEFLGVITNPNIAYMLMLAGIYGLLIEFYNPGVGLPGVIGAVCLLLALYALQLLPVSYAGLGLILLGVALMTAEAFAPSFGILGPGGIVAFVFGSIMLMDTDLPGYQIAMPMIAAFTVFSVGILVVALGLILKARRQELVSGLDHLLGVSAEIEYVRDNVAWARLDGELWEVSCDTRLAPHDPIVVDAIDGVTLLVSKQKEESS</sequence>
<organism evidence="6 7">
    <name type="scientific">Candidatus Litorirhabdus singularis</name>
    <dbReference type="NCBI Taxonomy" id="2518993"/>
    <lineage>
        <taxon>Bacteria</taxon>
        <taxon>Pseudomonadati</taxon>
        <taxon>Pseudomonadota</taxon>
        <taxon>Gammaproteobacteria</taxon>
        <taxon>Cellvibrionales</taxon>
        <taxon>Halieaceae</taxon>
        <taxon>Candidatus Litorirhabdus</taxon>
    </lineage>
</organism>
<evidence type="ECO:0000256" key="1">
    <source>
        <dbReference type="SAM" id="MobiDB-lite"/>
    </source>
</evidence>
<dbReference type="PANTHER" id="PTHR33507:SF4">
    <property type="entry name" value="NODULATION COMPETITIVENESS PROTEIN NFED"/>
    <property type="match status" value="1"/>
</dbReference>
<feature type="transmembrane region" description="Helical" evidence="2">
    <location>
        <begin position="283"/>
        <end position="301"/>
    </location>
</feature>
<dbReference type="InterPro" id="IPR012340">
    <property type="entry name" value="NA-bd_OB-fold"/>
</dbReference>
<name>A0ABT3TE11_9GAMM</name>
<accession>A0ABT3TE11</accession>
<dbReference type="EMBL" id="SHNN01000001">
    <property type="protein sequence ID" value="MCX2980547.1"/>
    <property type="molecule type" value="Genomic_DNA"/>
</dbReference>
<evidence type="ECO:0000313" key="7">
    <source>
        <dbReference type="Proteomes" id="UP001143362"/>
    </source>
</evidence>
<evidence type="ECO:0000256" key="3">
    <source>
        <dbReference type="SAM" id="SignalP"/>
    </source>
</evidence>
<dbReference type="Pfam" id="PF24961">
    <property type="entry name" value="NfeD_membrane"/>
    <property type="match status" value="1"/>
</dbReference>
<reference evidence="6" key="1">
    <citation type="submission" date="2019-02" db="EMBL/GenBank/DDBJ databases">
        <authorList>
            <person name="Li S.-H."/>
        </authorList>
    </citation>
    <scope>NUCLEOTIDE SEQUENCE</scope>
    <source>
        <strain evidence="6">IMCC14734</strain>
    </source>
</reference>
<dbReference type="SUPFAM" id="SSF52096">
    <property type="entry name" value="ClpP/crotonase"/>
    <property type="match status" value="1"/>
</dbReference>
<dbReference type="Gene3D" id="2.40.50.140">
    <property type="entry name" value="Nucleic acid-binding proteins"/>
    <property type="match status" value="1"/>
</dbReference>
<feature type="transmembrane region" description="Helical" evidence="2">
    <location>
        <begin position="331"/>
        <end position="350"/>
    </location>
</feature>
<feature type="transmembrane region" description="Helical" evidence="2">
    <location>
        <begin position="307"/>
        <end position="324"/>
    </location>
</feature>
<dbReference type="PANTHER" id="PTHR33507">
    <property type="entry name" value="INNER MEMBRANE PROTEIN YBBJ"/>
    <property type="match status" value="1"/>
</dbReference>
<dbReference type="InterPro" id="IPR056739">
    <property type="entry name" value="NfeD_membrane"/>
</dbReference>
<dbReference type="SUPFAM" id="SSF141322">
    <property type="entry name" value="NfeD domain-like"/>
    <property type="match status" value="1"/>
</dbReference>
<dbReference type="InterPro" id="IPR056738">
    <property type="entry name" value="NfeD1b_N"/>
</dbReference>
<proteinExistence type="predicted"/>
<feature type="domain" description="NfeD1b N-terminal" evidence="5">
    <location>
        <begin position="32"/>
        <end position="134"/>
    </location>
</feature>
<feature type="chain" id="PRO_5046198621" evidence="3">
    <location>
        <begin position="30"/>
        <end position="455"/>
    </location>
</feature>
<dbReference type="Gene3D" id="3.90.226.10">
    <property type="entry name" value="2-enoyl-CoA Hydratase, Chain A, domain 1"/>
    <property type="match status" value="1"/>
</dbReference>
<gene>
    <name evidence="6" type="ORF">EYC98_06625</name>
</gene>
<feature type="domain" description="NfeD integral membrane" evidence="4">
    <location>
        <begin position="262"/>
        <end position="376"/>
    </location>
</feature>
<protein>
    <submittedName>
        <fullName evidence="6">Nodulation protein NfeD</fullName>
    </submittedName>
</protein>
<evidence type="ECO:0000256" key="2">
    <source>
        <dbReference type="SAM" id="Phobius"/>
    </source>
</evidence>
<dbReference type="InterPro" id="IPR052165">
    <property type="entry name" value="Membrane_assoc_protease"/>
</dbReference>